<comment type="caution">
    <text evidence="5">The sequence shown here is derived from an EMBL/GenBank/DDBJ whole genome shotgun (WGS) entry which is preliminary data.</text>
</comment>
<dbReference type="Gene3D" id="3.30.360.10">
    <property type="entry name" value="Dihydrodipicolinate Reductase, domain 2"/>
    <property type="match status" value="1"/>
</dbReference>
<proteinExistence type="inferred from homology"/>
<protein>
    <submittedName>
        <fullName evidence="5">Inositol 2-dehydrogenase</fullName>
    </submittedName>
</protein>
<dbReference type="SUPFAM" id="SSF51735">
    <property type="entry name" value="NAD(P)-binding Rossmann-fold domains"/>
    <property type="match status" value="1"/>
</dbReference>
<dbReference type="Pfam" id="PF01408">
    <property type="entry name" value="GFO_IDH_MocA"/>
    <property type="match status" value="1"/>
</dbReference>
<feature type="domain" description="GFO/IDH/MocA-like oxidoreductase" evidence="4">
    <location>
        <begin position="128"/>
        <end position="247"/>
    </location>
</feature>
<dbReference type="PANTHER" id="PTHR42840:SF3">
    <property type="entry name" value="BINDING ROSSMANN FOLD OXIDOREDUCTASE, PUTATIVE (AFU_ORTHOLOGUE AFUA_2G10240)-RELATED"/>
    <property type="match status" value="1"/>
</dbReference>
<dbReference type="Proteomes" id="UP000245283">
    <property type="component" value="Unassembled WGS sequence"/>
</dbReference>
<comment type="similarity">
    <text evidence="1">Belongs to the Gfo/Idh/MocA family.</text>
</comment>
<dbReference type="OrthoDB" id="256869at2"/>
<dbReference type="RefSeq" id="WP_109093019.1">
    <property type="nucleotide sequence ID" value="NZ_QETB01000001.1"/>
</dbReference>
<dbReference type="PANTHER" id="PTHR42840">
    <property type="entry name" value="NAD(P)-BINDING ROSSMANN-FOLD SUPERFAMILY PROTEIN-RELATED"/>
    <property type="match status" value="1"/>
</dbReference>
<dbReference type="SUPFAM" id="SSF55347">
    <property type="entry name" value="Glyceraldehyde-3-phosphate dehydrogenase-like, C-terminal domain"/>
    <property type="match status" value="1"/>
</dbReference>
<dbReference type="InterPro" id="IPR000683">
    <property type="entry name" value="Gfo/Idh/MocA-like_OxRdtase_N"/>
</dbReference>
<keyword evidence="2" id="KW-0560">Oxidoreductase</keyword>
<organism evidence="5 6">
    <name type="scientific">Ancrocorticia populi</name>
    <dbReference type="NCBI Taxonomy" id="2175228"/>
    <lineage>
        <taxon>Bacteria</taxon>
        <taxon>Bacillati</taxon>
        <taxon>Actinomycetota</taxon>
        <taxon>Actinomycetes</taxon>
        <taxon>Actinomycetales</taxon>
        <taxon>Actinomycetaceae</taxon>
        <taxon>Ancrocorticia</taxon>
    </lineage>
</organism>
<dbReference type="InterPro" id="IPR036291">
    <property type="entry name" value="NAD(P)-bd_dom_sf"/>
</dbReference>
<feature type="domain" description="Gfo/Idh/MocA-like oxidoreductase N-terminal" evidence="3">
    <location>
        <begin position="3"/>
        <end position="120"/>
    </location>
</feature>
<evidence type="ECO:0000256" key="2">
    <source>
        <dbReference type="ARBA" id="ARBA00023002"/>
    </source>
</evidence>
<evidence type="ECO:0000256" key="1">
    <source>
        <dbReference type="ARBA" id="ARBA00010928"/>
    </source>
</evidence>
<dbReference type="Pfam" id="PF22725">
    <property type="entry name" value="GFO_IDH_MocA_C3"/>
    <property type="match status" value="1"/>
</dbReference>
<dbReference type="AlphaFoldDB" id="A0A2V1KDW1"/>
<sequence>MVTIGLIGLGRIGVMHAEILALTVDRLVVADSVPERAQAFATAHPDAHIEVRTPDALLSSPDLGGLVITTPTDTHAAIIERAAALNIPLFCEKPISTDLATTLRVAEIVREQNVRLQMGFQRHFDAGYTAARNSLRSGAIGDLRRVHMGTMDQAPAPREFLAASGGIYTDCLIHDFDALRWVTGQEVTEVYAIGTDLGLPDFRDFDDPAETAVLLTMADGTIVTAQSSRFNGAGYDVRMELHGTLGTETVGLDEHLPMHSAEPGATYPSADPWTDFILRFNPAYEAEMRAFLEVVQGTREIPAGIEDAVAALLIAEACAASRREHGPVKVPSSAKNFGSEA</sequence>
<accession>A0A2V1KDW1</accession>
<reference evidence="6" key="1">
    <citation type="submission" date="2018-05" db="EMBL/GenBank/DDBJ databases">
        <authorList>
            <person name="Li Y."/>
        </authorList>
    </citation>
    <scope>NUCLEOTIDE SEQUENCE [LARGE SCALE GENOMIC DNA]</scope>
    <source>
        <strain evidence="6">sk1b4</strain>
    </source>
</reference>
<dbReference type="Gene3D" id="3.40.50.720">
    <property type="entry name" value="NAD(P)-binding Rossmann-like Domain"/>
    <property type="match status" value="1"/>
</dbReference>
<keyword evidence="6" id="KW-1185">Reference proteome</keyword>
<evidence type="ECO:0000259" key="3">
    <source>
        <dbReference type="Pfam" id="PF01408"/>
    </source>
</evidence>
<dbReference type="GO" id="GO:0016491">
    <property type="term" value="F:oxidoreductase activity"/>
    <property type="evidence" value="ECO:0007669"/>
    <property type="project" value="UniProtKB-KW"/>
</dbReference>
<dbReference type="EMBL" id="QETB01000001">
    <property type="protein sequence ID" value="PWF27519.1"/>
    <property type="molecule type" value="Genomic_DNA"/>
</dbReference>
<evidence type="ECO:0000313" key="5">
    <source>
        <dbReference type="EMBL" id="PWF27519.1"/>
    </source>
</evidence>
<name>A0A2V1KDW1_9ACTO</name>
<dbReference type="GO" id="GO:0000166">
    <property type="term" value="F:nucleotide binding"/>
    <property type="evidence" value="ECO:0007669"/>
    <property type="project" value="InterPro"/>
</dbReference>
<evidence type="ECO:0000259" key="4">
    <source>
        <dbReference type="Pfam" id="PF22725"/>
    </source>
</evidence>
<gene>
    <name evidence="5" type="ORF">DD236_03840</name>
</gene>
<dbReference type="InterPro" id="IPR055170">
    <property type="entry name" value="GFO_IDH_MocA-like_dom"/>
</dbReference>
<evidence type="ECO:0000313" key="6">
    <source>
        <dbReference type="Proteomes" id="UP000245283"/>
    </source>
</evidence>